<dbReference type="GO" id="GO:0000272">
    <property type="term" value="P:polysaccharide catabolic process"/>
    <property type="evidence" value="ECO:0007669"/>
    <property type="project" value="TreeGrafter"/>
</dbReference>
<dbReference type="PANTHER" id="PTHR36845:SF1">
    <property type="entry name" value="HYDROLASE, PUTATIVE (AFU_ORTHOLOGUE AFUA_7G05090)-RELATED"/>
    <property type="match status" value="1"/>
</dbReference>
<dbReference type="Proteomes" id="UP000015961">
    <property type="component" value="Unassembled WGS sequence"/>
</dbReference>
<comment type="similarity">
    <text evidence="2">Belongs to the glycosyl hydrolase 88 family.</text>
</comment>
<dbReference type="AlphaFoldDB" id="S0PGF1"/>
<keyword evidence="1 5" id="KW-0378">Hydrolase</keyword>
<protein>
    <submittedName>
        <fullName evidence="5">Glucuronyl hydrolase</fullName>
    </submittedName>
</protein>
<feature type="binding site" evidence="4">
    <location>
        <position position="228"/>
    </location>
    <ligand>
        <name>substrate</name>
    </ligand>
</feature>
<evidence type="ECO:0000256" key="2">
    <source>
        <dbReference type="ARBA" id="ARBA00038358"/>
    </source>
</evidence>
<dbReference type="EMBL" id="ASWO01000001">
    <property type="protein sequence ID" value="EOT87516.1"/>
    <property type="molecule type" value="Genomic_DNA"/>
</dbReference>
<feature type="active site" description="Proton donor" evidence="3">
    <location>
        <position position="168"/>
    </location>
</feature>
<dbReference type="SUPFAM" id="SSF48208">
    <property type="entry name" value="Six-hairpin glycosidases"/>
    <property type="match status" value="1"/>
</dbReference>
<dbReference type="PATRIC" id="fig|1140003.3.peg.574"/>
<feature type="binding site" evidence="4">
    <location>
        <position position="108"/>
    </location>
    <ligand>
        <name>substrate</name>
    </ligand>
</feature>
<feature type="binding site" evidence="4">
    <location>
        <position position="244"/>
    </location>
    <ligand>
        <name>substrate</name>
    </ligand>
</feature>
<dbReference type="RefSeq" id="WP_016185070.1">
    <property type="nucleotide sequence ID" value="NZ_ASWO01000001.1"/>
</dbReference>
<feature type="active site" description="Nucleophile" evidence="3">
    <location>
        <position position="108"/>
    </location>
</feature>
<comment type="caution">
    <text evidence="5">The sequence shown here is derived from an EMBL/GenBank/DDBJ whole genome shotgun (WGS) entry which is preliminary data.</text>
</comment>
<dbReference type="eggNOG" id="COG4225">
    <property type="taxonomic scope" value="Bacteria"/>
</dbReference>
<evidence type="ECO:0000256" key="4">
    <source>
        <dbReference type="PIRSR" id="PIRSR610905-2"/>
    </source>
</evidence>
<dbReference type="STRING" id="1140003.OMY_00579"/>
<dbReference type="GO" id="GO:0052757">
    <property type="term" value="F:chondroitin hydrolase activity"/>
    <property type="evidence" value="ECO:0007669"/>
    <property type="project" value="TreeGrafter"/>
</dbReference>
<reference evidence="5 6" key="1">
    <citation type="submission" date="2013-03" db="EMBL/GenBank/DDBJ databases">
        <title>The Genome Sequence of Enterococcus sulfureus ATCC_49903 (PacBio/Illumina hybrid assembly).</title>
        <authorList>
            <consortium name="The Broad Institute Genomics Platform"/>
            <consortium name="The Broad Institute Genome Sequencing Center for Infectious Disease"/>
            <person name="Earl A."/>
            <person name="Russ C."/>
            <person name="Gilmore M."/>
            <person name="Surin D."/>
            <person name="Walker B."/>
            <person name="Young S."/>
            <person name="Zeng Q."/>
            <person name="Gargeya S."/>
            <person name="Fitzgerald M."/>
            <person name="Haas B."/>
            <person name="Abouelleil A."/>
            <person name="Allen A.W."/>
            <person name="Alvarado L."/>
            <person name="Arachchi H.M."/>
            <person name="Berlin A.M."/>
            <person name="Chapman S.B."/>
            <person name="Gainer-Dewar J."/>
            <person name="Goldberg J."/>
            <person name="Griggs A."/>
            <person name="Gujja S."/>
            <person name="Hansen M."/>
            <person name="Howarth C."/>
            <person name="Imamovic A."/>
            <person name="Ireland A."/>
            <person name="Larimer J."/>
            <person name="McCowan C."/>
            <person name="Murphy C."/>
            <person name="Pearson M."/>
            <person name="Poon T.W."/>
            <person name="Priest M."/>
            <person name="Roberts A."/>
            <person name="Saif S."/>
            <person name="Shea T."/>
            <person name="Sisk P."/>
            <person name="Sykes S."/>
            <person name="Wortman J."/>
            <person name="Nusbaum C."/>
            <person name="Birren B."/>
        </authorList>
    </citation>
    <scope>NUCLEOTIDE SEQUENCE [LARGE SCALE GENOMIC DNA]</scope>
    <source>
        <strain evidence="5 6">ATCC 49903</strain>
    </source>
</reference>
<gene>
    <name evidence="5" type="ORF">I573_00572</name>
</gene>
<feature type="binding site" evidence="4">
    <location>
        <position position="226"/>
    </location>
    <ligand>
        <name>substrate</name>
    </ligand>
</feature>
<dbReference type="InterPro" id="IPR052369">
    <property type="entry name" value="UG_Glycosaminoglycan_Hydrolase"/>
</dbReference>
<feature type="binding site" evidence="4">
    <location>
        <position position="168"/>
    </location>
    <ligand>
        <name>substrate</name>
    </ligand>
</feature>
<organism evidence="5 6">
    <name type="scientific">Enterococcus sulfureus ATCC 49903</name>
    <dbReference type="NCBI Taxonomy" id="1140003"/>
    <lineage>
        <taxon>Bacteria</taxon>
        <taxon>Bacillati</taxon>
        <taxon>Bacillota</taxon>
        <taxon>Bacilli</taxon>
        <taxon>Lactobacillales</taxon>
        <taxon>Enterococcaceae</taxon>
        <taxon>Enterococcus</taxon>
    </lineage>
</organism>
<dbReference type="InterPro" id="IPR008928">
    <property type="entry name" value="6-hairpin_glycosidase_sf"/>
</dbReference>
<dbReference type="Gene3D" id="1.50.10.10">
    <property type="match status" value="1"/>
</dbReference>
<evidence type="ECO:0000313" key="6">
    <source>
        <dbReference type="Proteomes" id="UP000015961"/>
    </source>
</evidence>
<feature type="binding site" evidence="4">
    <location>
        <position position="240"/>
    </location>
    <ligand>
        <name>substrate</name>
    </ligand>
</feature>
<evidence type="ECO:0000256" key="3">
    <source>
        <dbReference type="PIRSR" id="PIRSR610905-1"/>
    </source>
</evidence>
<accession>S0PGF1</accession>
<evidence type="ECO:0000313" key="5">
    <source>
        <dbReference type="EMBL" id="EOT87516.1"/>
    </source>
</evidence>
<name>S0PGF1_9ENTE</name>
<dbReference type="Pfam" id="PF07470">
    <property type="entry name" value="Glyco_hydro_88"/>
    <property type="match status" value="1"/>
</dbReference>
<keyword evidence="6" id="KW-1185">Reference proteome</keyword>
<dbReference type="InterPro" id="IPR010905">
    <property type="entry name" value="Glyco_hydro_88"/>
</dbReference>
<sequence>MSVQQNKQRLLECSKHLSQKWLQEQLQFCIAKIRHNMIRFQDDFPSACATDGKYRIKGNDDWTNGFWTGMLWMCYEQTGDRVFFEQATRNCESFKQRLADHYILDHHDIGFLYSLSIGAGWQQTNKETYKETLILAADRLITRYQEKGEFIQAWGTLGDPKEYRLIIDSLINLPLLFQASQLSGDLKYQAIAQKHFDTVLSTVIKPDGTTYHTYYFDPETGMKTYGATHQGNSDESIWARGQSWAVLGIPLDYKYLTNRLFPSIYPAIVDVFLNHLPNDLIPYWDFDFNDAQPDAKDSSAAAIVACGLLEASSLKVYPDAEACAKGLIVQLGEYYTSRDKINEEGLLLHGVYAYHEGKGVDEANLWGDYFYFEALMRIAHPEWNRYW</sequence>
<dbReference type="InterPro" id="IPR012341">
    <property type="entry name" value="6hp_glycosidase-like_sf"/>
</dbReference>
<evidence type="ECO:0000256" key="1">
    <source>
        <dbReference type="ARBA" id="ARBA00022801"/>
    </source>
</evidence>
<dbReference type="OrthoDB" id="428577at2"/>
<dbReference type="PANTHER" id="PTHR36845">
    <property type="entry name" value="HYDROLASE, PUTATIVE (AFU_ORTHOLOGUE AFUA_7G05090)-RELATED"/>
    <property type="match status" value="1"/>
</dbReference>
<proteinExistence type="inferred from homology"/>